<dbReference type="RefSeq" id="WP_136834657.1">
    <property type="nucleotide sequence ID" value="NZ_SWBQ01000001.1"/>
</dbReference>
<dbReference type="GO" id="GO:0016989">
    <property type="term" value="F:sigma factor antagonist activity"/>
    <property type="evidence" value="ECO:0007669"/>
    <property type="project" value="TreeGrafter"/>
</dbReference>
<organism evidence="4 5">
    <name type="scientific">Pedobacter frigoris</name>
    <dbReference type="NCBI Taxonomy" id="2571272"/>
    <lineage>
        <taxon>Bacteria</taxon>
        <taxon>Pseudomonadati</taxon>
        <taxon>Bacteroidota</taxon>
        <taxon>Sphingobacteriia</taxon>
        <taxon>Sphingobacteriales</taxon>
        <taxon>Sphingobacteriaceae</taxon>
        <taxon>Pedobacter</taxon>
    </lineage>
</organism>
<accession>A0A4U1CQX1</accession>
<keyword evidence="5" id="KW-1185">Reference proteome</keyword>
<dbReference type="Pfam" id="PF04773">
    <property type="entry name" value="FecR"/>
    <property type="match status" value="1"/>
</dbReference>
<evidence type="ECO:0000256" key="1">
    <source>
        <dbReference type="SAM" id="Phobius"/>
    </source>
</evidence>
<dbReference type="Pfam" id="PF16344">
    <property type="entry name" value="FecR_C"/>
    <property type="match status" value="1"/>
</dbReference>
<proteinExistence type="predicted"/>
<name>A0A4U1CQX1_9SPHI</name>
<dbReference type="PANTHER" id="PTHR30273:SF2">
    <property type="entry name" value="PROTEIN FECR"/>
    <property type="match status" value="1"/>
</dbReference>
<dbReference type="EMBL" id="SWBQ01000001">
    <property type="protein sequence ID" value="TKC09245.1"/>
    <property type="molecule type" value="Genomic_DNA"/>
</dbReference>
<keyword evidence="1" id="KW-1133">Transmembrane helix</keyword>
<evidence type="ECO:0000259" key="2">
    <source>
        <dbReference type="Pfam" id="PF04773"/>
    </source>
</evidence>
<gene>
    <name evidence="4" type="ORF">FA047_03910</name>
</gene>
<feature type="domain" description="Protein FecR C-terminal" evidence="3">
    <location>
        <begin position="310"/>
        <end position="379"/>
    </location>
</feature>
<keyword evidence="1" id="KW-0812">Transmembrane</keyword>
<dbReference type="InterPro" id="IPR032508">
    <property type="entry name" value="FecR_C"/>
</dbReference>
<sequence>MELKEIKALIEKYNRNEVSEEERDLVIEWYDRIEGNAPEFAAGEFDAITLEVYRNLQHYRSGNNEQVKRVRLWPRIAAVAAAVAMVVFGVWFFNYRGEILRDGLDDKSVVMNDIAPGKNGATITLANGKVIQLSDAKSGVVIGEDLKYSDGEILRDALDDNDGVLSSRVPRDLVASTTKGQTYIFTLPDGTKVWLNAASKLKFPSDLSGKERKIELEGEAYFEVAKDKKRPFIVISEGQQLEVLGTHFNLNTYGDEHPGTVTSLLEGSVKVTGKEGSRVLKLGERGINTIKGVLLLRGDAQDDVDWKEGRFVFDNEPLEQIMAKVSRWYDVAIVDERKAAKPVTFKGSFSRYENVSKVLSKLEFAGDVKFKIEGRKITITK</sequence>
<dbReference type="Gene3D" id="2.60.120.1440">
    <property type="match status" value="1"/>
</dbReference>
<keyword evidence="1" id="KW-0472">Membrane</keyword>
<dbReference type="Proteomes" id="UP000307244">
    <property type="component" value="Unassembled WGS sequence"/>
</dbReference>
<dbReference type="InterPro" id="IPR012373">
    <property type="entry name" value="Ferrdict_sens_TM"/>
</dbReference>
<comment type="caution">
    <text evidence="4">The sequence shown here is derived from an EMBL/GenBank/DDBJ whole genome shotgun (WGS) entry which is preliminary data.</text>
</comment>
<feature type="domain" description="FecR protein" evidence="2">
    <location>
        <begin position="176"/>
        <end position="270"/>
    </location>
</feature>
<dbReference type="OrthoDB" id="1099916at2"/>
<protein>
    <submittedName>
        <fullName evidence="4">DUF4974 domain-containing protein</fullName>
    </submittedName>
</protein>
<dbReference type="AlphaFoldDB" id="A0A4U1CQX1"/>
<reference evidence="4 5" key="1">
    <citation type="submission" date="2019-04" db="EMBL/GenBank/DDBJ databases">
        <title>Pedobacter sp. RP-3-15 sp. nov., isolated from Arctic soil.</title>
        <authorList>
            <person name="Dahal R.H."/>
            <person name="Kim D.-U."/>
        </authorList>
    </citation>
    <scope>NUCLEOTIDE SEQUENCE [LARGE SCALE GENOMIC DNA]</scope>
    <source>
        <strain evidence="4 5">RP-3-15</strain>
    </source>
</reference>
<evidence type="ECO:0000313" key="5">
    <source>
        <dbReference type="Proteomes" id="UP000307244"/>
    </source>
</evidence>
<dbReference type="InterPro" id="IPR006860">
    <property type="entry name" value="FecR"/>
</dbReference>
<dbReference type="Gene3D" id="3.55.50.30">
    <property type="match status" value="1"/>
</dbReference>
<evidence type="ECO:0000259" key="3">
    <source>
        <dbReference type="Pfam" id="PF16344"/>
    </source>
</evidence>
<dbReference type="PIRSF" id="PIRSF018266">
    <property type="entry name" value="FecR"/>
    <property type="match status" value="1"/>
</dbReference>
<feature type="transmembrane region" description="Helical" evidence="1">
    <location>
        <begin position="72"/>
        <end position="93"/>
    </location>
</feature>
<evidence type="ECO:0000313" key="4">
    <source>
        <dbReference type="EMBL" id="TKC09245.1"/>
    </source>
</evidence>
<dbReference type="PANTHER" id="PTHR30273">
    <property type="entry name" value="PERIPLASMIC SIGNAL SENSOR AND SIGMA FACTOR ACTIVATOR FECR-RELATED"/>
    <property type="match status" value="1"/>
</dbReference>